<dbReference type="InterPro" id="IPR039615">
    <property type="entry name" value="PKS"/>
</dbReference>
<evidence type="ECO:0000313" key="2">
    <source>
        <dbReference type="EMBL" id="KAK4786859.1"/>
    </source>
</evidence>
<feature type="region of interest" description="Disordered" evidence="1">
    <location>
        <begin position="1"/>
        <end position="61"/>
    </location>
</feature>
<evidence type="ECO:0008006" key="4">
    <source>
        <dbReference type="Google" id="ProtNLM"/>
    </source>
</evidence>
<reference evidence="2 3" key="1">
    <citation type="journal article" date="2023" name="Hortic Res">
        <title>Pangenome of water caltrop reveals structural variations and asymmetric subgenome divergence after allopolyploidization.</title>
        <authorList>
            <person name="Zhang X."/>
            <person name="Chen Y."/>
            <person name="Wang L."/>
            <person name="Yuan Y."/>
            <person name="Fang M."/>
            <person name="Shi L."/>
            <person name="Lu R."/>
            <person name="Comes H.P."/>
            <person name="Ma Y."/>
            <person name="Chen Y."/>
            <person name="Huang G."/>
            <person name="Zhou Y."/>
            <person name="Zheng Z."/>
            <person name="Qiu Y."/>
        </authorList>
    </citation>
    <scope>NUCLEOTIDE SEQUENCE [LARGE SCALE GENOMIC DNA]</scope>
    <source>
        <strain evidence="2">F231</strain>
    </source>
</reference>
<dbReference type="EMBL" id="JAXQNO010000012">
    <property type="protein sequence ID" value="KAK4786859.1"/>
    <property type="molecule type" value="Genomic_DNA"/>
</dbReference>
<keyword evidence="3" id="KW-1185">Reference proteome</keyword>
<dbReference type="PANTHER" id="PTHR33781">
    <property type="entry name" value="PROTEIN PHYTOCHROME KINASE SUBSTRATE 1-RELATED"/>
    <property type="match status" value="1"/>
</dbReference>
<sequence>MASSSVSSISSFPLSQPVGPSFPLNTSSSPSHQNKQPLTTEELPLPNYVKPADDGGRPGAAARDDLELNIFDARKYFSIETSFEPNLSTASRITPSVPRFSPASPVDEFSMNYRTRSFHSYATPTASCEASWNNHTGLLTRPPGMMSVTLRDPTSDRKSRHGRSDSPRWMLFRRRCPCSCKKSVQVKEGSPETRSPESRQSKSRPKQGEAAEAYGINKFDDLLMKTQSMTVPNAIRRFSNGGFTFPVLEPSIPYSPLPPSATKLLIHGFPRPKTASVVVTSLSLPLADDPARNSIEVFQHSGGPSEVRNAYPASPHRRVDALSVNDDAASDASSDLFEIESFSTQSNSISFPAAAYGRPRDPLDEARTRLSSAAAVGIYGCLNGQSAASAYDAATECGYEPSEASVNWSVTTAEGTAFDDASFTNYSISASDVEEFARIQLRQHRELGRRNGSSSSNESRRRDSGGLLTSCRWEKAVSVGPNPIKSLAEKGRDRYANYYKPAL</sequence>
<feature type="compositionally biased region" description="Low complexity" evidence="1">
    <location>
        <begin position="1"/>
        <end position="15"/>
    </location>
</feature>
<gene>
    <name evidence="2" type="ORF">SAY86_010692</name>
</gene>
<protein>
    <recommendedName>
        <fullName evidence="4">Protein PHYTOCHROME KINASE SUBSTRATE 4</fullName>
    </recommendedName>
</protein>
<feature type="region of interest" description="Disordered" evidence="1">
    <location>
        <begin position="139"/>
        <end position="166"/>
    </location>
</feature>
<organism evidence="2 3">
    <name type="scientific">Trapa natans</name>
    <name type="common">Water chestnut</name>
    <dbReference type="NCBI Taxonomy" id="22666"/>
    <lineage>
        <taxon>Eukaryota</taxon>
        <taxon>Viridiplantae</taxon>
        <taxon>Streptophyta</taxon>
        <taxon>Embryophyta</taxon>
        <taxon>Tracheophyta</taxon>
        <taxon>Spermatophyta</taxon>
        <taxon>Magnoliopsida</taxon>
        <taxon>eudicotyledons</taxon>
        <taxon>Gunneridae</taxon>
        <taxon>Pentapetalae</taxon>
        <taxon>rosids</taxon>
        <taxon>malvids</taxon>
        <taxon>Myrtales</taxon>
        <taxon>Lythraceae</taxon>
        <taxon>Trapa</taxon>
    </lineage>
</organism>
<proteinExistence type="predicted"/>
<accession>A0AAN7R0D1</accession>
<name>A0AAN7R0D1_TRANT</name>
<dbReference type="Proteomes" id="UP001346149">
    <property type="component" value="Unassembled WGS sequence"/>
</dbReference>
<dbReference type="PANTHER" id="PTHR33781:SF1">
    <property type="entry name" value="PROTEIN PHYTOCHROME KINASE SUBSTRATE 4"/>
    <property type="match status" value="1"/>
</dbReference>
<feature type="compositionally biased region" description="Basic and acidic residues" evidence="1">
    <location>
        <begin position="153"/>
        <end position="166"/>
    </location>
</feature>
<feature type="compositionally biased region" description="Basic and acidic residues" evidence="1">
    <location>
        <begin position="51"/>
        <end position="61"/>
    </location>
</feature>
<feature type="region of interest" description="Disordered" evidence="1">
    <location>
        <begin position="444"/>
        <end position="465"/>
    </location>
</feature>
<comment type="caution">
    <text evidence="2">The sequence shown here is derived from an EMBL/GenBank/DDBJ whole genome shotgun (WGS) entry which is preliminary data.</text>
</comment>
<evidence type="ECO:0000313" key="3">
    <source>
        <dbReference type="Proteomes" id="UP001346149"/>
    </source>
</evidence>
<feature type="region of interest" description="Disordered" evidence="1">
    <location>
        <begin position="183"/>
        <end position="211"/>
    </location>
</feature>
<dbReference type="GO" id="GO:0009638">
    <property type="term" value="P:phototropism"/>
    <property type="evidence" value="ECO:0007669"/>
    <property type="project" value="InterPro"/>
</dbReference>
<feature type="compositionally biased region" description="Polar residues" evidence="1">
    <location>
        <begin position="23"/>
        <end position="39"/>
    </location>
</feature>
<evidence type="ECO:0000256" key="1">
    <source>
        <dbReference type="SAM" id="MobiDB-lite"/>
    </source>
</evidence>
<dbReference type="AlphaFoldDB" id="A0AAN7R0D1"/>
<feature type="compositionally biased region" description="Basic and acidic residues" evidence="1">
    <location>
        <begin position="189"/>
        <end position="200"/>
    </location>
</feature>